<accession>A0A1R3FV16</accession>
<dbReference type="EMBL" id="AWUE01024807">
    <property type="protein sequence ID" value="OMO49689.1"/>
    <property type="molecule type" value="Genomic_DNA"/>
</dbReference>
<dbReference type="Proteomes" id="UP000187203">
    <property type="component" value="Unassembled WGS sequence"/>
</dbReference>
<feature type="region of interest" description="Disordered" evidence="1">
    <location>
        <begin position="1"/>
        <end position="45"/>
    </location>
</feature>
<comment type="caution">
    <text evidence="2">The sequence shown here is derived from an EMBL/GenBank/DDBJ whole genome shotgun (WGS) entry which is preliminary data.</text>
</comment>
<sequence length="45" mass="5317">MKRQREMTQAVPSNPFFNSRFPKNLEPGKMGSVYTERERPLNSLF</sequence>
<proteinExistence type="predicted"/>
<gene>
    <name evidence="2" type="ORF">COLO4_38445</name>
</gene>
<evidence type="ECO:0000256" key="1">
    <source>
        <dbReference type="SAM" id="MobiDB-lite"/>
    </source>
</evidence>
<reference evidence="3" key="1">
    <citation type="submission" date="2013-09" db="EMBL/GenBank/DDBJ databases">
        <title>Corchorus olitorius genome sequencing.</title>
        <authorList>
            <person name="Alam M."/>
            <person name="Haque M.S."/>
            <person name="Islam M.S."/>
            <person name="Emdad E.M."/>
            <person name="Islam M.M."/>
            <person name="Ahmed B."/>
            <person name="Halim A."/>
            <person name="Hossen Q.M.M."/>
            <person name="Hossain M.Z."/>
            <person name="Ahmed R."/>
            <person name="Khan M.M."/>
            <person name="Islam R."/>
            <person name="Rashid M.M."/>
            <person name="Khan S.A."/>
            <person name="Rahman M.S."/>
            <person name="Alam M."/>
            <person name="Yahiya A.S."/>
            <person name="Khan M.S."/>
            <person name="Azam M.S."/>
            <person name="Haque T."/>
            <person name="Lashkar M.Z.H."/>
            <person name="Akhand A.I."/>
            <person name="Morshed G."/>
            <person name="Roy S."/>
            <person name="Uddin K.S."/>
            <person name="Rabeya T."/>
            <person name="Hossain A.S."/>
            <person name="Chowdhury A."/>
            <person name="Snigdha A.R."/>
            <person name="Mortoza M.S."/>
            <person name="Matin S.A."/>
            <person name="Hoque S.M.E."/>
            <person name="Islam M.K."/>
            <person name="Roy D.K."/>
            <person name="Haider R."/>
            <person name="Moosa M.M."/>
            <person name="Elias S.M."/>
            <person name="Hasan A.M."/>
            <person name="Jahan S."/>
            <person name="Shafiuddin M."/>
            <person name="Mahmood N."/>
            <person name="Shommy N.S."/>
        </authorList>
    </citation>
    <scope>NUCLEOTIDE SEQUENCE [LARGE SCALE GENOMIC DNA]</scope>
    <source>
        <strain evidence="3">cv. O-4</strain>
    </source>
</reference>
<evidence type="ECO:0000313" key="3">
    <source>
        <dbReference type="Proteomes" id="UP000187203"/>
    </source>
</evidence>
<protein>
    <submittedName>
        <fullName evidence="2">Uncharacterized protein</fullName>
    </submittedName>
</protein>
<organism evidence="2 3">
    <name type="scientific">Corchorus olitorius</name>
    <dbReference type="NCBI Taxonomy" id="93759"/>
    <lineage>
        <taxon>Eukaryota</taxon>
        <taxon>Viridiplantae</taxon>
        <taxon>Streptophyta</taxon>
        <taxon>Embryophyta</taxon>
        <taxon>Tracheophyta</taxon>
        <taxon>Spermatophyta</taxon>
        <taxon>Magnoliopsida</taxon>
        <taxon>eudicotyledons</taxon>
        <taxon>Gunneridae</taxon>
        <taxon>Pentapetalae</taxon>
        <taxon>rosids</taxon>
        <taxon>malvids</taxon>
        <taxon>Malvales</taxon>
        <taxon>Malvaceae</taxon>
        <taxon>Grewioideae</taxon>
        <taxon>Apeibeae</taxon>
        <taxon>Corchorus</taxon>
    </lineage>
</organism>
<evidence type="ECO:0000313" key="2">
    <source>
        <dbReference type="EMBL" id="OMO49689.1"/>
    </source>
</evidence>
<feature type="compositionally biased region" description="Basic and acidic residues" evidence="1">
    <location>
        <begin position="35"/>
        <end position="45"/>
    </location>
</feature>
<dbReference type="AlphaFoldDB" id="A0A1R3FV16"/>
<keyword evidence="3" id="KW-1185">Reference proteome</keyword>
<name>A0A1R3FV16_9ROSI</name>